<evidence type="ECO:0000256" key="4">
    <source>
        <dbReference type="ARBA" id="ARBA00023157"/>
    </source>
</evidence>
<feature type="domain" description="Glycosyl hydrolases family 22 (GH22)" evidence="7">
    <location>
        <begin position="82"/>
        <end position="100"/>
    </location>
</feature>
<evidence type="ECO:0000313" key="9">
    <source>
        <dbReference type="RefSeq" id="XP_017768438.1"/>
    </source>
</evidence>
<evidence type="ECO:0000313" key="8">
    <source>
        <dbReference type="Proteomes" id="UP000695000"/>
    </source>
</evidence>
<dbReference type="GeneID" id="108556736"/>
<dbReference type="CDD" id="cd16899">
    <property type="entry name" value="LYZ_C_invert"/>
    <property type="match status" value="1"/>
</dbReference>
<feature type="chain" id="PRO_5046574988" description="lysozyme" evidence="6">
    <location>
        <begin position="18"/>
        <end position="120"/>
    </location>
</feature>
<evidence type="ECO:0000259" key="7">
    <source>
        <dbReference type="PROSITE" id="PS00128"/>
    </source>
</evidence>
<dbReference type="PROSITE" id="PS51348">
    <property type="entry name" value="GLYCOSYL_HYDROL_F22_2"/>
    <property type="match status" value="1"/>
</dbReference>
<keyword evidence="6" id="KW-0732">Signal</keyword>
<keyword evidence="5" id="KW-0378">Hydrolase</keyword>
<name>A0ABM1M1I8_NICVS</name>
<evidence type="ECO:0000256" key="5">
    <source>
        <dbReference type="ARBA" id="ARBA00023295"/>
    </source>
</evidence>
<keyword evidence="4" id="KW-1015">Disulfide bond</keyword>
<dbReference type="Proteomes" id="UP000695000">
    <property type="component" value="Unplaced"/>
</dbReference>
<organism evidence="8 9">
    <name type="scientific">Nicrophorus vespilloides</name>
    <name type="common">Boreal carrion beetle</name>
    <dbReference type="NCBI Taxonomy" id="110193"/>
    <lineage>
        <taxon>Eukaryota</taxon>
        <taxon>Metazoa</taxon>
        <taxon>Ecdysozoa</taxon>
        <taxon>Arthropoda</taxon>
        <taxon>Hexapoda</taxon>
        <taxon>Insecta</taxon>
        <taxon>Pterygota</taxon>
        <taxon>Neoptera</taxon>
        <taxon>Endopterygota</taxon>
        <taxon>Coleoptera</taxon>
        <taxon>Polyphaga</taxon>
        <taxon>Staphyliniformia</taxon>
        <taxon>Silphidae</taxon>
        <taxon>Nicrophorinae</taxon>
        <taxon>Nicrophorus</taxon>
    </lineage>
</organism>
<protein>
    <recommendedName>
        <fullName evidence="2">lysozyme</fullName>
        <ecNumber evidence="2">3.2.1.17</ecNumber>
    </recommendedName>
</protein>
<comment type="catalytic activity">
    <reaction evidence="1">
        <text>Hydrolysis of (1-&gt;4)-beta-linkages between N-acetylmuramic acid and N-acetyl-D-glucosamine residues in a peptidoglycan and between N-acetyl-D-glucosamine residues in chitodextrins.</text>
        <dbReference type="EC" id="3.2.1.17"/>
    </reaction>
</comment>
<dbReference type="SMART" id="SM00263">
    <property type="entry name" value="LYZ1"/>
    <property type="match status" value="1"/>
</dbReference>
<keyword evidence="5" id="KW-0326">Glycosidase</keyword>
<evidence type="ECO:0000256" key="1">
    <source>
        <dbReference type="ARBA" id="ARBA00000632"/>
    </source>
</evidence>
<dbReference type="RefSeq" id="XP_017768438.1">
    <property type="nucleotide sequence ID" value="XM_017912949.1"/>
</dbReference>
<dbReference type="InterPro" id="IPR023346">
    <property type="entry name" value="Lysozyme-like_dom_sf"/>
</dbReference>
<keyword evidence="3" id="KW-0929">Antimicrobial</keyword>
<sequence length="120" mass="13695">MLRWALVFSVVVAVANGKILSAQQFQQELRKNHVPEWMIGTFTCIAKRESGFNTAARNWHTGDHGIFQISQKYWCSPPGKGCKVSCDALRNNDLKDDIKCAMLIYNKSGFNAWATYQYCR</sequence>
<dbReference type="PANTHER" id="PTHR11407">
    <property type="entry name" value="LYSOZYME C"/>
    <property type="match status" value="1"/>
</dbReference>
<evidence type="ECO:0000256" key="6">
    <source>
        <dbReference type="SAM" id="SignalP"/>
    </source>
</evidence>
<accession>A0ABM1M1I8</accession>
<keyword evidence="8" id="KW-1185">Reference proteome</keyword>
<dbReference type="SUPFAM" id="SSF53955">
    <property type="entry name" value="Lysozyme-like"/>
    <property type="match status" value="1"/>
</dbReference>
<proteinExistence type="predicted"/>
<dbReference type="Gene3D" id="1.10.530.10">
    <property type="match status" value="1"/>
</dbReference>
<evidence type="ECO:0000256" key="2">
    <source>
        <dbReference type="ARBA" id="ARBA00012732"/>
    </source>
</evidence>
<dbReference type="PROSITE" id="PS00128">
    <property type="entry name" value="GLYCOSYL_HYDROL_F22_1"/>
    <property type="match status" value="1"/>
</dbReference>
<gene>
    <name evidence="9" type="primary">LOC108556736</name>
</gene>
<dbReference type="Pfam" id="PF00062">
    <property type="entry name" value="Lys"/>
    <property type="match status" value="1"/>
</dbReference>
<dbReference type="InterPro" id="IPR019799">
    <property type="entry name" value="Glyco_hydro_22_CS"/>
</dbReference>
<evidence type="ECO:0000256" key="3">
    <source>
        <dbReference type="ARBA" id="ARBA00022638"/>
    </source>
</evidence>
<feature type="signal peptide" evidence="6">
    <location>
        <begin position="1"/>
        <end position="17"/>
    </location>
</feature>
<keyword evidence="3" id="KW-0081">Bacteriolytic enzyme</keyword>
<dbReference type="PANTHER" id="PTHR11407:SF63">
    <property type="entry name" value="LYSOZYME C"/>
    <property type="match status" value="1"/>
</dbReference>
<dbReference type="EC" id="3.2.1.17" evidence="2"/>
<dbReference type="InterPro" id="IPR001916">
    <property type="entry name" value="Glyco_hydro_22"/>
</dbReference>
<reference evidence="9" key="1">
    <citation type="submission" date="2025-08" db="UniProtKB">
        <authorList>
            <consortium name="RefSeq"/>
        </authorList>
    </citation>
    <scope>IDENTIFICATION</scope>
    <source>
        <tissue evidence="9">Whole Larva</tissue>
    </source>
</reference>